<proteinExistence type="predicted"/>
<organism evidence="1 2">
    <name type="scientific">Campylobacter gastrosuis</name>
    <dbReference type="NCBI Taxonomy" id="2974576"/>
    <lineage>
        <taxon>Bacteria</taxon>
        <taxon>Pseudomonadati</taxon>
        <taxon>Campylobacterota</taxon>
        <taxon>Epsilonproteobacteria</taxon>
        <taxon>Campylobacterales</taxon>
        <taxon>Campylobacteraceae</taxon>
        <taxon>Campylobacter</taxon>
    </lineage>
</organism>
<dbReference type="Gene3D" id="3.40.50.10400">
    <property type="entry name" value="Hypothetical protein PA1492"/>
    <property type="match status" value="1"/>
</dbReference>
<accession>A0ABT7HT42</accession>
<keyword evidence="2" id="KW-1185">Reference proteome</keyword>
<gene>
    <name evidence="1" type="ORF">NYG85_11225</name>
</gene>
<evidence type="ECO:0000313" key="1">
    <source>
        <dbReference type="EMBL" id="MDL0089927.1"/>
    </source>
</evidence>
<dbReference type="RefSeq" id="WP_284938693.1">
    <property type="nucleotide sequence ID" value="NZ_JANURM010000027.1"/>
</dbReference>
<protein>
    <submittedName>
        <fullName evidence="1">Uncharacterized protein</fullName>
    </submittedName>
</protein>
<sequence>MSKTQRAIKHFNEKELKELIRDYPFLKHLREAYAFKKDKCRVYVASPYDTLLSIGWSILDVENEAKKAMQTAKRLFNSPNFELFSPVLHFGRKALSRDEAMSLCFKELSTCDFFFVAKTAKFHESLGILAEFDNSLENDKIIVFENLQTKLKFERAWL</sequence>
<comment type="caution">
    <text evidence="1">The sequence shown here is derived from an EMBL/GenBank/DDBJ whole genome shotgun (WGS) entry which is preliminary data.</text>
</comment>
<name>A0ABT7HT42_9BACT</name>
<evidence type="ECO:0000313" key="2">
    <source>
        <dbReference type="Proteomes" id="UP001173801"/>
    </source>
</evidence>
<reference evidence="1" key="1">
    <citation type="submission" date="2022-08" db="EMBL/GenBank/DDBJ databases">
        <authorList>
            <person name="Wang H."/>
        </authorList>
    </citation>
    <scope>NUCLEOTIDE SEQUENCE</scope>
    <source>
        <strain evidence="1">PS10</strain>
    </source>
</reference>
<dbReference type="EMBL" id="JANURM010000027">
    <property type="protein sequence ID" value="MDL0089927.1"/>
    <property type="molecule type" value="Genomic_DNA"/>
</dbReference>
<dbReference type="Proteomes" id="UP001173801">
    <property type="component" value="Unassembled WGS sequence"/>
</dbReference>
<reference evidence="1" key="2">
    <citation type="journal article" date="2023" name="Microorganisms">
        <title>Isolation and Genomic Characteristics of Cat-Borne Campylobacter felis sp. nov. and Sheep-Borne Campylobacter ovis sp. nov.</title>
        <authorList>
            <person name="Wang H."/>
            <person name="Li Y."/>
            <person name="Gu Y."/>
            <person name="Zhou G."/>
            <person name="Chen X."/>
            <person name="Zhang X."/>
            <person name="Shao Z."/>
            <person name="Zhang J."/>
            <person name="Zhang M."/>
        </authorList>
    </citation>
    <scope>NUCLEOTIDE SEQUENCE</scope>
    <source>
        <strain evidence="1">PS10</strain>
    </source>
</reference>